<keyword evidence="3" id="KW-0862">Zinc</keyword>
<dbReference type="InterPro" id="IPR043145">
    <property type="entry name" value="Znf_ZZ_sf"/>
</dbReference>
<organism evidence="6 7">
    <name type="scientific">Quercus suber</name>
    <name type="common">Cork oak</name>
    <dbReference type="NCBI Taxonomy" id="58331"/>
    <lineage>
        <taxon>Eukaryota</taxon>
        <taxon>Viridiplantae</taxon>
        <taxon>Streptophyta</taxon>
        <taxon>Embryophyta</taxon>
        <taxon>Tracheophyta</taxon>
        <taxon>Spermatophyta</taxon>
        <taxon>Magnoliopsida</taxon>
        <taxon>eudicotyledons</taxon>
        <taxon>Gunneridae</taxon>
        <taxon>Pentapetalae</taxon>
        <taxon>rosids</taxon>
        <taxon>fabids</taxon>
        <taxon>Fagales</taxon>
        <taxon>Fagaceae</taxon>
        <taxon>Quercus</taxon>
    </lineage>
</organism>
<keyword evidence="2" id="KW-0863">Zinc-finger</keyword>
<evidence type="ECO:0000256" key="4">
    <source>
        <dbReference type="ARBA" id="ARBA00022837"/>
    </source>
</evidence>
<evidence type="ECO:0000256" key="2">
    <source>
        <dbReference type="ARBA" id="ARBA00022771"/>
    </source>
</evidence>
<dbReference type="InterPro" id="IPR018247">
    <property type="entry name" value="EF_Hand_1_Ca_BS"/>
</dbReference>
<evidence type="ECO:0000256" key="1">
    <source>
        <dbReference type="ARBA" id="ARBA00022723"/>
    </source>
</evidence>
<evidence type="ECO:0000256" key="3">
    <source>
        <dbReference type="ARBA" id="ARBA00022833"/>
    </source>
</evidence>
<dbReference type="GO" id="GO:0008270">
    <property type="term" value="F:zinc ion binding"/>
    <property type="evidence" value="ECO:0007669"/>
    <property type="project" value="UniProtKB-KW"/>
</dbReference>
<dbReference type="EMBL" id="PKMF04000087">
    <property type="protein sequence ID" value="KAK7851411.1"/>
    <property type="molecule type" value="Genomic_DNA"/>
</dbReference>
<dbReference type="GO" id="GO:0005509">
    <property type="term" value="F:calcium ion binding"/>
    <property type="evidence" value="ECO:0007669"/>
    <property type="project" value="InterPro"/>
</dbReference>
<evidence type="ECO:0000259" key="5">
    <source>
        <dbReference type="PROSITE" id="PS50222"/>
    </source>
</evidence>
<dbReference type="AlphaFoldDB" id="A0AAW0LKG3"/>
<dbReference type="Pfam" id="PF13499">
    <property type="entry name" value="EF-hand_7"/>
    <property type="match status" value="1"/>
</dbReference>
<sequence length="255" mass="28322">MMVTLACVCKYGSINSTHGALPKDLQSLTKKETPKASCSVDSAMGELAPQISELHRAAAAYYNNIGDQDLREKAWNFFKSMDRDGNDRVSFDEFVQFFSQAGYNFPDHNFFRCLDRNQDGSLDFWEVLTLYYIMKTRGVWCNCCGVCQLGLHFTCVACFDNAPHTYDLCTDCYSQRKHDHPHVSFLDSYVLLRSKRGLPPGAPNLNQALVIPNADANAPPGLFPRPGGWVMTALHVLDAALSVGTSIISQGCSIM</sequence>
<dbReference type="SUPFAM" id="SSF57850">
    <property type="entry name" value="RING/U-box"/>
    <property type="match status" value="1"/>
</dbReference>
<dbReference type="PROSITE" id="PS00018">
    <property type="entry name" value="EF_HAND_1"/>
    <property type="match status" value="2"/>
</dbReference>
<dbReference type="Gene3D" id="3.30.60.90">
    <property type="match status" value="1"/>
</dbReference>
<accession>A0AAW0LKG3</accession>
<dbReference type="InterPro" id="IPR002048">
    <property type="entry name" value="EF_hand_dom"/>
</dbReference>
<feature type="domain" description="EF-hand" evidence="5">
    <location>
        <begin position="69"/>
        <end position="104"/>
    </location>
</feature>
<evidence type="ECO:0000313" key="6">
    <source>
        <dbReference type="EMBL" id="KAK7851411.1"/>
    </source>
</evidence>
<keyword evidence="1" id="KW-0479">Metal-binding</keyword>
<dbReference type="Gene3D" id="1.10.238.10">
    <property type="entry name" value="EF-hand"/>
    <property type="match status" value="1"/>
</dbReference>
<keyword evidence="7" id="KW-1185">Reference proteome</keyword>
<protein>
    <recommendedName>
        <fullName evidence="5">EF-hand domain-containing protein</fullName>
    </recommendedName>
</protein>
<gene>
    <name evidence="6" type="ORF">CFP56_041881</name>
</gene>
<evidence type="ECO:0000313" key="7">
    <source>
        <dbReference type="Proteomes" id="UP000237347"/>
    </source>
</evidence>
<dbReference type="PROSITE" id="PS50222">
    <property type="entry name" value="EF_HAND_2"/>
    <property type="match status" value="1"/>
</dbReference>
<comment type="caution">
    <text evidence="6">The sequence shown here is derived from an EMBL/GenBank/DDBJ whole genome shotgun (WGS) entry which is preliminary data.</text>
</comment>
<dbReference type="InterPro" id="IPR011992">
    <property type="entry name" value="EF-hand-dom_pair"/>
</dbReference>
<reference evidence="6 7" key="1">
    <citation type="journal article" date="2018" name="Sci. Data">
        <title>The draft genome sequence of cork oak.</title>
        <authorList>
            <person name="Ramos A.M."/>
            <person name="Usie A."/>
            <person name="Barbosa P."/>
            <person name="Barros P.M."/>
            <person name="Capote T."/>
            <person name="Chaves I."/>
            <person name="Simoes F."/>
            <person name="Abreu I."/>
            <person name="Carrasquinho I."/>
            <person name="Faro C."/>
            <person name="Guimaraes J.B."/>
            <person name="Mendonca D."/>
            <person name="Nobrega F."/>
            <person name="Rodrigues L."/>
            <person name="Saibo N.J.M."/>
            <person name="Varela M.C."/>
            <person name="Egas C."/>
            <person name="Matos J."/>
            <person name="Miguel C.M."/>
            <person name="Oliveira M.M."/>
            <person name="Ricardo C.P."/>
            <person name="Goncalves S."/>
        </authorList>
    </citation>
    <scope>NUCLEOTIDE SEQUENCE [LARGE SCALE GENOMIC DNA]</scope>
    <source>
        <strain evidence="7">cv. HL8</strain>
    </source>
</reference>
<dbReference type="SUPFAM" id="SSF47473">
    <property type="entry name" value="EF-hand"/>
    <property type="match status" value="1"/>
</dbReference>
<name>A0AAW0LKG3_QUESU</name>
<proteinExistence type="predicted"/>
<keyword evidence="4" id="KW-0106">Calcium</keyword>
<dbReference type="CDD" id="cd00051">
    <property type="entry name" value="EFh"/>
    <property type="match status" value="1"/>
</dbReference>
<dbReference type="Proteomes" id="UP000237347">
    <property type="component" value="Unassembled WGS sequence"/>
</dbReference>